<organism evidence="1 2">
    <name type="scientific">Natrarchaeobaculum aegyptiacum</name>
    <dbReference type="NCBI Taxonomy" id="745377"/>
    <lineage>
        <taxon>Archaea</taxon>
        <taxon>Methanobacteriati</taxon>
        <taxon>Methanobacteriota</taxon>
        <taxon>Stenosarchaea group</taxon>
        <taxon>Halobacteria</taxon>
        <taxon>Halobacteriales</taxon>
        <taxon>Natrialbaceae</taxon>
        <taxon>Natrarchaeobaculum</taxon>
    </lineage>
</organism>
<dbReference type="EMBL" id="CP019893">
    <property type="protein sequence ID" value="ARS89928.1"/>
    <property type="molecule type" value="Genomic_DNA"/>
</dbReference>
<dbReference type="GeneID" id="32894300"/>
<evidence type="ECO:0000313" key="2">
    <source>
        <dbReference type="Proteomes" id="UP000250088"/>
    </source>
</evidence>
<keyword evidence="2" id="KW-1185">Reference proteome</keyword>
<dbReference type="KEGG" id="naj:B1756_09430"/>
<gene>
    <name evidence="1" type="ORF">B1756_09430</name>
</gene>
<reference evidence="2" key="1">
    <citation type="submission" date="2017-02" db="EMBL/GenBank/DDBJ databases">
        <title>Natronthermophilus aegyptiacus gen. nov.,sp. nov., an aerobic, extremely halophilic alkalithermophilic archaeon isolated from the athalassohaline Wadi An Natrun, Egypt.</title>
        <authorList>
            <person name="Zhao B."/>
        </authorList>
    </citation>
    <scope>NUCLEOTIDE SEQUENCE [LARGE SCALE GENOMIC DNA]</scope>
    <source>
        <strain evidence="2">JW/NM-HA 15</strain>
    </source>
</reference>
<dbReference type="Proteomes" id="UP000250088">
    <property type="component" value="Chromosome"/>
</dbReference>
<dbReference type="RefSeq" id="WP_086888307.1">
    <property type="nucleotide sequence ID" value="NZ_CP019893.1"/>
</dbReference>
<dbReference type="AlphaFoldDB" id="A0A2Z2I0X6"/>
<sequence length="74" mass="8307">MAPITAEELERRGIETDDSRIKRIGDGKVQRISNAHYAAILDPALKAFGVEKGDEFTEYADFENGIVIFTFDDE</sequence>
<proteinExistence type="predicted"/>
<evidence type="ECO:0000313" key="1">
    <source>
        <dbReference type="EMBL" id="ARS89928.1"/>
    </source>
</evidence>
<accession>A0A2Z2I0X6</accession>
<name>A0A2Z2I0X6_9EURY</name>
<protein>
    <submittedName>
        <fullName evidence="1">Uncharacterized protein</fullName>
    </submittedName>
</protein>